<evidence type="ECO:0000313" key="3">
    <source>
        <dbReference type="Proteomes" id="UP000236161"/>
    </source>
</evidence>
<gene>
    <name evidence="2" type="ORF">AXF42_Ash004138</name>
</gene>
<reference evidence="2 3" key="1">
    <citation type="journal article" date="2017" name="Nature">
        <title>The Apostasia genome and the evolution of orchids.</title>
        <authorList>
            <person name="Zhang G.Q."/>
            <person name="Liu K.W."/>
            <person name="Li Z."/>
            <person name="Lohaus R."/>
            <person name="Hsiao Y.Y."/>
            <person name="Niu S.C."/>
            <person name="Wang J.Y."/>
            <person name="Lin Y.C."/>
            <person name="Xu Q."/>
            <person name="Chen L.J."/>
            <person name="Yoshida K."/>
            <person name="Fujiwara S."/>
            <person name="Wang Z.W."/>
            <person name="Zhang Y.Q."/>
            <person name="Mitsuda N."/>
            <person name="Wang M."/>
            <person name="Liu G.H."/>
            <person name="Pecoraro L."/>
            <person name="Huang H.X."/>
            <person name="Xiao X.J."/>
            <person name="Lin M."/>
            <person name="Wu X.Y."/>
            <person name="Wu W.L."/>
            <person name="Chen Y.Y."/>
            <person name="Chang S.B."/>
            <person name="Sakamoto S."/>
            <person name="Ohme-Takagi M."/>
            <person name="Yagi M."/>
            <person name="Zeng S.J."/>
            <person name="Shen C.Y."/>
            <person name="Yeh C.M."/>
            <person name="Luo Y.B."/>
            <person name="Tsai W.C."/>
            <person name="Van de Peer Y."/>
            <person name="Liu Z.J."/>
        </authorList>
    </citation>
    <scope>NUCLEOTIDE SEQUENCE [LARGE SCALE GENOMIC DNA]</scope>
    <source>
        <strain evidence="3">cv. Shenzhen</strain>
        <tissue evidence="2">Stem</tissue>
    </source>
</reference>
<dbReference type="Proteomes" id="UP000236161">
    <property type="component" value="Unassembled WGS sequence"/>
</dbReference>
<dbReference type="EMBL" id="KZ452037">
    <property type="protein sequence ID" value="PKA49598.1"/>
    <property type="molecule type" value="Genomic_DNA"/>
</dbReference>
<feature type="compositionally biased region" description="Polar residues" evidence="1">
    <location>
        <begin position="196"/>
        <end position="208"/>
    </location>
</feature>
<feature type="compositionally biased region" description="Basic and acidic residues" evidence="1">
    <location>
        <begin position="158"/>
        <end position="183"/>
    </location>
</feature>
<feature type="region of interest" description="Disordered" evidence="1">
    <location>
        <begin position="1"/>
        <end position="21"/>
    </location>
</feature>
<protein>
    <submittedName>
        <fullName evidence="2">Uncharacterized protein</fullName>
    </submittedName>
</protein>
<evidence type="ECO:0000313" key="2">
    <source>
        <dbReference type="EMBL" id="PKA49598.1"/>
    </source>
</evidence>
<keyword evidence="3" id="KW-1185">Reference proteome</keyword>
<feature type="region of interest" description="Disordered" evidence="1">
    <location>
        <begin position="142"/>
        <end position="208"/>
    </location>
</feature>
<proteinExistence type="predicted"/>
<sequence length="208" mass="24189">MKKVHNLKVNAATMQHETRRRNQLNKEGYCEGEDEAVMHVGEAARILCEWSRECFNYLQREKPSFAYSSKDKDVLERESSWNKRSYSSNKEQEIKKVHSFKKRKNTSNNILYEDDNTDKEEEGIVRDKDLYTAIKRRRGGEGWSCSKVNGKGRRSTKMAKEMPRKKGRVNGDDGSMGREDGFERRRKNKSGAGKTRSLSNLLRETTQV</sequence>
<name>A0A2I0A227_9ASPA</name>
<organism evidence="2 3">
    <name type="scientific">Apostasia shenzhenica</name>
    <dbReference type="NCBI Taxonomy" id="1088818"/>
    <lineage>
        <taxon>Eukaryota</taxon>
        <taxon>Viridiplantae</taxon>
        <taxon>Streptophyta</taxon>
        <taxon>Embryophyta</taxon>
        <taxon>Tracheophyta</taxon>
        <taxon>Spermatophyta</taxon>
        <taxon>Magnoliopsida</taxon>
        <taxon>Liliopsida</taxon>
        <taxon>Asparagales</taxon>
        <taxon>Orchidaceae</taxon>
        <taxon>Apostasioideae</taxon>
        <taxon>Apostasia</taxon>
    </lineage>
</organism>
<dbReference type="AlphaFoldDB" id="A0A2I0A227"/>
<evidence type="ECO:0000256" key="1">
    <source>
        <dbReference type="SAM" id="MobiDB-lite"/>
    </source>
</evidence>
<accession>A0A2I0A227</accession>